<feature type="transmembrane region" description="Helical" evidence="6">
    <location>
        <begin position="6"/>
        <end position="29"/>
    </location>
</feature>
<feature type="transmembrane region" description="Helical" evidence="6">
    <location>
        <begin position="186"/>
        <end position="206"/>
    </location>
</feature>
<keyword evidence="3 6" id="KW-0812">Transmembrane</keyword>
<comment type="subcellular location">
    <subcellularLocation>
        <location evidence="1 6">Membrane</location>
        <topology evidence="1 6">Multi-pass membrane protein</topology>
    </subcellularLocation>
</comment>
<evidence type="ECO:0000313" key="7">
    <source>
        <dbReference type="EMBL" id="KAB7662704.1"/>
    </source>
</evidence>
<evidence type="ECO:0000256" key="4">
    <source>
        <dbReference type="ARBA" id="ARBA00022989"/>
    </source>
</evidence>
<feature type="transmembrane region" description="Helical" evidence="6">
    <location>
        <begin position="83"/>
        <end position="102"/>
    </location>
</feature>
<evidence type="ECO:0000256" key="2">
    <source>
        <dbReference type="ARBA" id="ARBA00022448"/>
    </source>
</evidence>
<name>A0A6I1EV42_9BURK</name>
<evidence type="ECO:0000313" key="8">
    <source>
        <dbReference type="Proteomes" id="UP000430564"/>
    </source>
</evidence>
<comment type="similarity">
    <text evidence="6">Belongs to the inorganic phosphate transporter (PiT) (TC 2.A.20) family.</text>
</comment>
<dbReference type="Proteomes" id="UP000430564">
    <property type="component" value="Unassembled WGS sequence"/>
</dbReference>
<dbReference type="GO" id="GO:0005315">
    <property type="term" value="F:phosphate transmembrane transporter activity"/>
    <property type="evidence" value="ECO:0007669"/>
    <property type="project" value="InterPro"/>
</dbReference>
<evidence type="ECO:0000256" key="5">
    <source>
        <dbReference type="ARBA" id="ARBA00023136"/>
    </source>
</evidence>
<protein>
    <recommendedName>
        <fullName evidence="6">Phosphate transporter</fullName>
    </recommendedName>
</protein>
<sequence>MDIFLYTVLALIAALAICDLFVGVSNDAVNFLNSAVGSRTAPFWVILTVASAGVLLGATFSSGMMEIAKTGVFVPEMLTFKEVMVIFCAVIVTDVLLLNTFNSLGLPTSTTVSIVFELLGGTLAVACAKIWMSGAPFSELGSYVNSGKALAMIMGILVSVIIAFVAGLVIQYILRLIFTFQYERMYRWAGGIFGAVSLTAILYFLVMKGARGASFMQPEWILWMDENTEEILIGVFAFWFVVFQSAIIFLRANIFPFIILSGTFALAFAFAGNDLVNFVGVPVAALDSFHLFTAQPGADPEVMTMGGLRNITHTPTLILAGSGVVMCLTLWFSKKAHRVIRTAVNLSSATRGGKEQFGSSLPARVMVRSALRMNDVFHQIIPKSVFAALDTRFVKPRPKPGQIELPFDELRASVNLVLAAALIASATSMKLPLSTTYVTFMVAMGSSLSDRAWDRESAVYRISGVLTVITGWFLTAFSAATACGFVASLMAFWGEPVILIGMIFALCVIARTNFFTKEAPEETEETARQVDKGDQSSICELLTTNVNHYLDRTLTVFSDGLVAFLREDDATLAKLKAESISLMDEISERRGIYYSMALQGGGRKRDRDARNFYYRAFTNMKEVSHSLRDQLGVAENYVANSHSPFHGKMRENTILLAKEMQQVRDNFSPQACTRVLEHLDLAQQSFLVQIGDEHISLRKSELYLGFLLFAREVLNRFMMVKLLQTELEVETAKTAQEDAEKKASFNEALVEGAVLQNTASDKQTA</sequence>
<reference evidence="7 8" key="1">
    <citation type="submission" date="2019-10" db="EMBL/GenBank/DDBJ databases">
        <title>Genome diversity of Sutterella seckii.</title>
        <authorList>
            <person name="Chaplin A.V."/>
            <person name="Sokolova S.R."/>
            <person name="Mosin K.A."/>
            <person name="Ivanova E.L."/>
            <person name="Kochetkova T.O."/>
            <person name="Goltsov A.Y."/>
            <person name="Trofimov D.Y."/>
            <person name="Efimov B.A."/>
        </authorList>
    </citation>
    <scope>NUCLEOTIDE SEQUENCE [LARGE SCALE GENOMIC DNA]</scope>
    <source>
        <strain evidence="7 8">ASD393</strain>
    </source>
</reference>
<evidence type="ECO:0000256" key="6">
    <source>
        <dbReference type="RuleBase" id="RU363058"/>
    </source>
</evidence>
<dbReference type="PANTHER" id="PTHR11101">
    <property type="entry name" value="PHOSPHATE TRANSPORTER"/>
    <property type="match status" value="1"/>
</dbReference>
<feature type="transmembrane region" description="Helical" evidence="6">
    <location>
        <begin position="257"/>
        <end position="279"/>
    </location>
</feature>
<keyword evidence="4 6" id="KW-1133">Transmembrane helix</keyword>
<dbReference type="AlphaFoldDB" id="A0A6I1EV42"/>
<feature type="transmembrane region" description="Helical" evidence="6">
    <location>
        <begin position="465"/>
        <end position="491"/>
    </location>
</feature>
<feature type="transmembrane region" description="Helical" evidence="6">
    <location>
        <begin position="41"/>
        <end position="63"/>
    </location>
</feature>
<feature type="transmembrane region" description="Helical" evidence="6">
    <location>
        <begin position="412"/>
        <end position="429"/>
    </location>
</feature>
<keyword evidence="6" id="KW-0592">Phosphate transport</keyword>
<dbReference type="GO" id="GO:0035435">
    <property type="term" value="P:phosphate ion transmembrane transport"/>
    <property type="evidence" value="ECO:0007669"/>
    <property type="project" value="TreeGrafter"/>
</dbReference>
<organism evidence="7 8">
    <name type="scientific">Sutterella seckii</name>
    <dbReference type="NCBI Taxonomy" id="1944635"/>
    <lineage>
        <taxon>Bacteria</taxon>
        <taxon>Pseudomonadati</taxon>
        <taxon>Pseudomonadota</taxon>
        <taxon>Betaproteobacteria</taxon>
        <taxon>Burkholderiales</taxon>
        <taxon>Sutterellaceae</taxon>
        <taxon>Sutterella</taxon>
    </lineage>
</organism>
<dbReference type="Pfam" id="PF01384">
    <property type="entry name" value="PHO4"/>
    <property type="match status" value="1"/>
</dbReference>
<comment type="caution">
    <text evidence="7">The sequence shown here is derived from an EMBL/GenBank/DDBJ whole genome shotgun (WGS) entry which is preliminary data.</text>
</comment>
<evidence type="ECO:0000256" key="1">
    <source>
        <dbReference type="ARBA" id="ARBA00004141"/>
    </source>
</evidence>
<dbReference type="PANTHER" id="PTHR11101:SF16">
    <property type="entry name" value="PHOSPHATE TRANSPORTER"/>
    <property type="match status" value="1"/>
</dbReference>
<keyword evidence="5 6" id="KW-0472">Membrane</keyword>
<dbReference type="GO" id="GO:0016020">
    <property type="term" value="C:membrane"/>
    <property type="evidence" value="ECO:0007669"/>
    <property type="project" value="UniProtKB-SubCell"/>
</dbReference>
<dbReference type="RefSeq" id="WP_152157570.1">
    <property type="nucleotide sequence ID" value="NZ_WEHX01000005.1"/>
</dbReference>
<accession>A0A6I1EV42</accession>
<evidence type="ECO:0000256" key="3">
    <source>
        <dbReference type="ARBA" id="ARBA00022692"/>
    </source>
</evidence>
<feature type="transmembrane region" description="Helical" evidence="6">
    <location>
        <begin position="152"/>
        <end position="174"/>
    </location>
</feature>
<feature type="transmembrane region" description="Helical" evidence="6">
    <location>
        <begin position="114"/>
        <end position="132"/>
    </location>
</feature>
<keyword evidence="2 6" id="KW-0813">Transport</keyword>
<gene>
    <name evidence="7" type="ORF">GBM95_02135</name>
</gene>
<dbReference type="InterPro" id="IPR001204">
    <property type="entry name" value="Phos_transporter"/>
</dbReference>
<proteinExistence type="inferred from homology"/>
<dbReference type="OrthoDB" id="9779554at2"/>
<feature type="transmembrane region" description="Helical" evidence="6">
    <location>
        <begin position="231"/>
        <end position="250"/>
    </location>
</feature>
<feature type="transmembrane region" description="Helical" evidence="6">
    <location>
        <begin position="311"/>
        <end position="332"/>
    </location>
</feature>
<dbReference type="EMBL" id="WEHX01000005">
    <property type="protein sequence ID" value="KAB7662704.1"/>
    <property type="molecule type" value="Genomic_DNA"/>
</dbReference>